<dbReference type="InterPro" id="IPR017452">
    <property type="entry name" value="GPCR_Rhodpsn_7TM"/>
</dbReference>
<protein>
    <recommendedName>
        <fullName evidence="11">G-protein coupled receptors family 1 profile domain-containing protein</fullName>
    </recommendedName>
</protein>
<comment type="subcellular location">
    <subcellularLocation>
        <location evidence="1">Cell membrane</location>
        <topology evidence="1">Multi-pass membrane protein</topology>
    </subcellularLocation>
</comment>
<sequence length="389" mass="44631">MDEGLLAVIGILTFCSVLGIFGNALVLCVYVRKRNKVASTVFIITLAATDFMTCLIIIPYTIAVEYLRYEVKYDIFCKLYMFFITSNVPFSAFIMVGIAFDRYLCICHPFKQLLNAKRAKGIIAVMGVFAVTLGILTALNFGVYQLTIPTIESIFNDNINFKYLMSNFTETSSNLENLYNDSVWIAYNSTQFDRILKTIHAQTEYLQYTGICKTNEIIFDSAFTYRYQKAYSSFYVMALIIVSMLYTLVLRSVLARRTRRLKMNLQKSYGCVSSNNKGSTMAMTQVSVNGHEVRSVIVHTRQKCLHLNRQMTIREKCLIANIKTALMLFVVTAVFTVFFLPAWLMAHSVIPYNIVIFYMYFFYNVANPIIYAFMNAAFRRDLKDISCCK</sequence>
<evidence type="ECO:0000256" key="2">
    <source>
        <dbReference type="ARBA" id="ARBA00022475"/>
    </source>
</evidence>
<keyword evidence="7 9" id="KW-0675">Receptor</keyword>
<reference evidence="12" key="1">
    <citation type="journal article" date="2021" name="Genome Biol. Evol.">
        <title>A High-Quality Reference Genome for a Parasitic Bivalve with Doubly Uniparental Inheritance (Bivalvia: Unionida).</title>
        <authorList>
            <person name="Smith C.H."/>
        </authorList>
    </citation>
    <scope>NUCLEOTIDE SEQUENCE</scope>
    <source>
        <strain evidence="12">CHS0354</strain>
    </source>
</reference>
<keyword evidence="3 9" id="KW-0812">Transmembrane</keyword>
<dbReference type="SUPFAM" id="SSF81321">
    <property type="entry name" value="Family A G protein-coupled receptor-like"/>
    <property type="match status" value="1"/>
</dbReference>
<dbReference type="GO" id="GO:0005886">
    <property type="term" value="C:plasma membrane"/>
    <property type="evidence" value="ECO:0007669"/>
    <property type="project" value="UniProtKB-SubCell"/>
</dbReference>
<dbReference type="CDD" id="cd00637">
    <property type="entry name" value="7tm_classA_rhodopsin-like"/>
    <property type="match status" value="1"/>
</dbReference>
<evidence type="ECO:0000313" key="13">
    <source>
        <dbReference type="Proteomes" id="UP001195483"/>
    </source>
</evidence>
<evidence type="ECO:0000256" key="8">
    <source>
        <dbReference type="ARBA" id="ARBA00023224"/>
    </source>
</evidence>
<evidence type="ECO:0000256" key="10">
    <source>
        <dbReference type="SAM" id="Phobius"/>
    </source>
</evidence>
<dbReference type="InterPro" id="IPR000276">
    <property type="entry name" value="GPCR_Rhodpsn"/>
</dbReference>
<evidence type="ECO:0000256" key="4">
    <source>
        <dbReference type="ARBA" id="ARBA00022989"/>
    </source>
</evidence>
<keyword evidence="6 10" id="KW-0472">Membrane</keyword>
<dbReference type="PROSITE" id="PS50262">
    <property type="entry name" value="G_PROTEIN_RECEP_F1_2"/>
    <property type="match status" value="1"/>
</dbReference>
<keyword evidence="4 10" id="KW-1133">Transmembrane helix</keyword>
<reference evidence="12" key="3">
    <citation type="submission" date="2023-05" db="EMBL/GenBank/DDBJ databases">
        <authorList>
            <person name="Smith C.H."/>
        </authorList>
    </citation>
    <scope>NUCLEOTIDE SEQUENCE</scope>
    <source>
        <strain evidence="12">CHS0354</strain>
        <tissue evidence="12">Mantle</tissue>
    </source>
</reference>
<dbReference type="AlphaFoldDB" id="A0AAE0RXI4"/>
<evidence type="ECO:0000313" key="12">
    <source>
        <dbReference type="EMBL" id="KAK3581378.1"/>
    </source>
</evidence>
<keyword evidence="8 9" id="KW-0807">Transducer</keyword>
<proteinExistence type="inferred from homology"/>
<dbReference type="PANTHER" id="PTHR24230">
    <property type="entry name" value="G-PROTEIN COUPLED RECEPTOR"/>
    <property type="match status" value="1"/>
</dbReference>
<keyword evidence="5 9" id="KW-0297">G-protein coupled receptor</keyword>
<evidence type="ECO:0000256" key="9">
    <source>
        <dbReference type="RuleBase" id="RU000688"/>
    </source>
</evidence>
<feature type="transmembrane region" description="Helical" evidence="10">
    <location>
        <begin position="6"/>
        <end position="30"/>
    </location>
</feature>
<organism evidence="12 13">
    <name type="scientific">Potamilus streckersoni</name>
    <dbReference type="NCBI Taxonomy" id="2493646"/>
    <lineage>
        <taxon>Eukaryota</taxon>
        <taxon>Metazoa</taxon>
        <taxon>Spiralia</taxon>
        <taxon>Lophotrochozoa</taxon>
        <taxon>Mollusca</taxon>
        <taxon>Bivalvia</taxon>
        <taxon>Autobranchia</taxon>
        <taxon>Heteroconchia</taxon>
        <taxon>Palaeoheterodonta</taxon>
        <taxon>Unionida</taxon>
        <taxon>Unionoidea</taxon>
        <taxon>Unionidae</taxon>
        <taxon>Ambleminae</taxon>
        <taxon>Lampsilini</taxon>
        <taxon>Potamilus</taxon>
    </lineage>
</organism>
<evidence type="ECO:0000256" key="3">
    <source>
        <dbReference type="ARBA" id="ARBA00022692"/>
    </source>
</evidence>
<keyword evidence="13" id="KW-1185">Reference proteome</keyword>
<dbReference type="Gene3D" id="1.20.1070.10">
    <property type="entry name" value="Rhodopsin 7-helix transmembrane proteins"/>
    <property type="match status" value="1"/>
</dbReference>
<dbReference type="PRINTS" id="PR00237">
    <property type="entry name" value="GPCRRHODOPSN"/>
</dbReference>
<dbReference type="PANTHER" id="PTHR24230:SF158">
    <property type="entry name" value="G-PROTEIN COUPLED RECEPTORS FAMILY 1 PROFILE DOMAIN-CONTAINING PROTEIN"/>
    <property type="match status" value="1"/>
</dbReference>
<evidence type="ECO:0000256" key="6">
    <source>
        <dbReference type="ARBA" id="ARBA00023136"/>
    </source>
</evidence>
<evidence type="ECO:0000256" key="5">
    <source>
        <dbReference type="ARBA" id="ARBA00023040"/>
    </source>
</evidence>
<dbReference type="PROSITE" id="PS00237">
    <property type="entry name" value="G_PROTEIN_RECEP_F1_1"/>
    <property type="match status" value="1"/>
</dbReference>
<feature type="transmembrane region" description="Helical" evidence="10">
    <location>
        <begin position="234"/>
        <end position="254"/>
    </location>
</feature>
<keyword evidence="2" id="KW-1003">Cell membrane</keyword>
<feature type="transmembrane region" description="Helical" evidence="10">
    <location>
        <begin position="324"/>
        <end position="344"/>
    </location>
</feature>
<evidence type="ECO:0000259" key="11">
    <source>
        <dbReference type="PROSITE" id="PS50262"/>
    </source>
</evidence>
<dbReference type="Pfam" id="PF00001">
    <property type="entry name" value="7tm_1"/>
    <property type="match status" value="1"/>
</dbReference>
<evidence type="ECO:0000256" key="7">
    <source>
        <dbReference type="ARBA" id="ARBA00023170"/>
    </source>
</evidence>
<reference evidence="12" key="2">
    <citation type="journal article" date="2021" name="Genome Biol. Evol.">
        <title>Developing a high-quality reference genome for a parasitic bivalve with doubly uniparental inheritance (Bivalvia: Unionida).</title>
        <authorList>
            <person name="Smith C.H."/>
        </authorList>
    </citation>
    <scope>NUCLEOTIDE SEQUENCE</scope>
    <source>
        <strain evidence="12">CHS0354</strain>
        <tissue evidence="12">Mantle</tissue>
    </source>
</reference>
<dbReference type="GO" id="GO:0008528">
    <property type="term" value="F:G protein-coupled peptide receptor activity"/>
    <property type="evidence" value="ECO:0007669"/>
    <property type="project" value="TreeGrafter"/>
</dbReference>
<evidence type="ECO:0000256" key="1">
    <source>
        <dbReference type="ARBA" id="ARBA00004651"/>
    </source>
</evidence>
<feature type="transmembrane region" description="Helical" evidence="10">
    <location>
        <begin position="350"/>
        <end position="373"/>
    </location>
</feature>
<dbReference type="GO" id="GO:0007218">
    <property type="term" value="P:neuropeptide signaling pathway"/>
    <property type="evidence" value="ECO:0007669"/>
    <property type="project" value="TreeGrafter"/>
</dbReference>
<comment type="caution">
    <text evidence="12">The sequence shown here is derived from an EMBL/GenBank/DDBJ whole genome shotgun (WGS) entry which is preliminary data.</text>
</comment>
<feature type="domain" description="G-protein coupled receptors family 1 profile" evidence="11">
    <location>
        <begin position="22"/>
        <end position="371"/>
    </location>
</feature>
<dbReference type="EMBL" id="JAEAOA010001006">
    <property type="protein sequence ID" value="KAK3581378.1"/>
    <property type="molecule type" value="Genomic_DNA"/>
</dbReference>
<accession>A0AAE0RXI4</accession>
<comment type="similarity">
    <text evidence="9">Belongs to the G-protein coupled receptor 1 family.</text>
</comment>
<name>A0AAE0RXI4_9BIVA</name>
<dbReference type="Proteomes" id="UP001195483">
    <property type="component" value="Unassembled WGS sequence"/>
</dbReference>
<feature type="transmembrane region" description="Helical" evidence="10">
    <location>
        <begin position="121"/>
        <end position="143"/>
    </location>
</feature>
<feature type="transmembrane region" description="Helical" evidence="10">
    <location>
        <begin position="80"/>
        <end position="100"/>
    </location>
</feature>
<gene>
    <name evidence="12" type="ORF">CHS0354_016226</name>
</gene>
<feature type="transmembrane region" description="Helical" evidence="10">
    <location>
        <begin position="37"/>
        <end position="60"/>
    </location>
</feature>